<proteinExistence type="predicted"/>
<evidence type="ECO:0000313" key="1">
    <source>
        <dbReference type="EMBL" id="RAK86560.1"/>
    </source>
</evidence>
<accession>A0ACD1I7L1</accession>
<gene>
    <name evidence="1" type="ORF">BO79DRAFT_270748</name>
</gene>
<reference evidence="1" key="1">
    <citation type="submission" date="2018-02" db="EMBL/GenBank/DDBJ databases">
        <title>The genomes of Aspergillus section Nigri reveals drivers in fungal speciation.</title>
        <authorList>
            <consortium name="DOE Joint Genome Institute"/>
            <person name="Vesth T.C."/>
            <person name="Nybo J."/>
            <person name="Theobald S."/>
            <person name="Brandl J."/>
            <person name="Frisvad J.C."/>
            <person name="Nielsen K.F."/>
            <person name="Lyhne E.K."/>
            <person name="Kogle M.E."/>
            <person name="Kuo A."/>
            <person name="Riley R."/>
            <person name="Clum A."/>
            <person name="Nolan M."/>
            <person name="Lipzen A."/>
            <person name="Salamov A."/>
            <person name="Henrissat B."/>
            <person name="Wiebenga A."/>
            <person name="De vries R.P."/>
            <person name="Grigoriev I.V."/>
            <person name="Mortensen U.H."/>
            <person name="Andersen M.R."/>
            <person name="Baker S.E."/>
        </authorList>
    </citation>
    <scope>NUCLEOTIDE SEQUENCE</scope>
    <source>
        <strain evidence="1">CBS 115574</strain>
    </source>
</reference>
<protein>
    <submittedName>
        <fullName evidence="1">Uncharacterized protein</fullName>
    </submittedName>
</protein>
<dbReference type="Proteomes" id="UP000249748">
    <property type="component" value="Unassembled WGS sequence"/>
</dbReference>
<evidence type="ECO:0000313" key="2">
    <source>
        <dbReference type="Proteomes" id="UP000249748"/>
    </source>
</evidence>
<sequence>MHIMVVVVVVVVLCVAETYCRGCQLQCNQLPELELSHGNQPKGPVTTNSPEEVDFETNMWHNTKSRSWDKLETGPLGHDLQIYNDLRCRYTAGGAEAWTWLIVMVQPAIPILGLNALFPDYGDI</sequence>
<keyword evidence="2" id="KW-1185">Reference proteome</keyword>
<dbReference type="EMBL" id="KZ824559">
    <property type="protein sequence ID" value="RAK86560.1"/>
    <property type="molecule type" value="Genomic_DNA"/>
</dbReference>
<organism evidence="1 2">
    <name type="scientific">Aspergillus costaricaensis CBS 115574</name>
    <dbReference type="NCBI Taxonomy" id="1448317"/>
    <lineage>
        <taxon>Eukaryota</taxon>
        <taxon>Fungi</taxon>
        <taxon>Dikarya</taxon>
        <taxon>Ascomycota</taxon>
        <taxon>Pezizomycotina</taxon>
        <taxon>Eurotiomycetes</taxon>
        <taxon>Eurotiomycetidae</taxon>
        <taxon>Eurotiales</taxon>
        <taxon>Aspergillaceae</taxon>
        <taxon>Aspergillus</taxon>
        <taxon>Aspergillus subgen. Circumdati</taxon>
    </lineage>
</organism>
<name>A0ACD1I7L1_9EURO</name>